<dbReference type="Pfam" id="PF00005">
    <property type="entry name" value="ABC_tran"/>
    <property type="match status" value="2"/>
</dbReference>
<dbReference type="PROSITE" id="PS00211">
    <property type="entry name" value="ABC_TRANSPORTER_1"/>
    <property type="match status" value="1"/>
</dbReference>
<dbReference type="FunFam" id="3.40.50.300:FF:000126">
    <property type="entry name" value="Galactose/methyl galactoside import ATP-binding protein MglA"/>
    <property type="match status" value="1"/>
</dbReference>
<dbReference type="EMBL" id="CP117826">
    <property type="protein sequence ID" value="XCC63520.1"/>
    <property type="molecule type" value="Genomic_DNA"/>
</dbReference>
<dbReference type="CDD" id="cd03215">
    <property type="entry name" value="ABC_Carb_Monos_II"/>
    <property type="match status" value="1"/>
</dbReference>
<evidence type="ECO:0000256" key="8">
    <source>
        <dbReference type="ARBA" id="ARBA00022840"/>
    </source>
</evidence>
<dbReference type="GO" id="GO:0005524">
    <property type="term" value="F:ATP binding"/>
    <property type="evidence" value="ECO:0007669"/>
    <property type="project" value="UniProtKB-KW"/>
</dbReference>
<dbReference type="InterPro" id="IPR017871">
    <property type="entry name" value="ABC_transporter-like_CS"/>
</dbReference>
<keyword evidence="8 12" id="KW-0067">ATP-binding</keyword>
<name>A0AAU8ACK6_9FIRM</name>
<dbReference type="CDD" id="cd03216">
    <property type="entry name" value="ABC_Carb_Monos_I"/>
    <property type="match status" value="1"/>
</dbReference>
<feature type="domain" description="ABC transporter" evidence="11">
    <location>
        <begin position="252"/>
        <end position="495"/>
    </location>
</feature>
<accession>A0AAU8ACK6</accession>
<keyword evidence="10" id="KW-0472">Membrane</keyword>
<keyword evidence="9" id="KW-1278">Translocase</keyword>
<dbReference type="InterPro" id="IPR050107">
    <property type="entry name" value="ABC_carbohydrate_import_ATPase"/>
</dbReference>
<dbReference type="FunFam" id="3.40.50.300:FF:000127">
    <property type="entry name" value="Ribose import ATP-binding protein RbsA"/>
    <property type="match status" value="1"/>
</dbReference>
<evidence type="ECO:0000256" key="7">
    <source>
        <dbReference type="ARBA" id="ARBA00022741"/>
    </source>
</evidence>
<dbReference type="Gene3D" id="3.40.50.300">
    <property type="entry name" value="P-loop containing nucleotide triphosphate hydrolases"/>
    <property type="match status" value="2"/>
</dbReference>
<dbReference type="InterPro" id="IPR003439">
    <property type="entry name" value="ABC_transporter-like_ATP-bd"/>
</dbReference>
<keyword evidence="4" id="KW-1003">Cell membrane</keyword>
<sequence length="502" mass="55079">MVNKNILELEKITKLYPGVKALDNVTLSFRRGEVHALVGENGAGKSTLIKTISGAIEPTAGTIAVEGKHFESLTPTLSRENGIAVVYQEFTLVPVLSAAENIFLGEFIRKGLICDRKAMNARAAQLFKMLKIELDPNVKVEDLTTGYQQIVEIAKAVAKDAKILIMDEPSAPLTTNEVEAMFNIVDTLKERGVTVIYISHRLEEIFRLADRVSVLRDGTYITTKNIEDTTKDELISYMVGRTLKETYPERNNSTDEVILEVKNLSGNGVENISFDLKKGEILGFGGLVGAGRTELAALLFGNARITGGEIILKGKKVDPRLPEEAIASGISLVPEDRKNQGLILDMTVKENLTAASMKRLSNKGFVNAKAEKEFTNQYVSSLNIKTPSIDQKVKNLSGGNQQKVVLGKWMGTDPDVMIFDEPTRGIDVGAKQEIYKLMVDITKSGKSIIMISSDMEELLGMSDRMVILSKGRLSGILEKEECTQEKVLKYAAEGKDDGTIES</sequence>
<dbReference type="GO" id="GO:0015749">
    <property type="term" value="P:monosaccharide transmembrane transport"/>
    <property type="evidence" value="ECO:0007669"/>
    <property type="project" value="UniProtKB-ARBA"/>
</dbReference>
<dbReference type="GO" id="GO:0005886">
    <property type="term" value="C:plasma membrane"/>
    <property type="evidence" value="ECO:0007669"/>
    <property type="project" value="UniProtKB-SubCell"/>
</dbReference>
<dbReference type="PANTHER" id="PTHR43790:SF3">
    <property type="entry name" value="D-ALLOSE IMPORT ATP-BINDING PROTEIN ALSA-RELATED"/>
    <property type="match status" value="1"/>
</dbReference>
<keyword evidence="5" id="KW-0762">Sugar transport</keyword>
<proteinExistence type="predicted"/>
<dbReference type="GO" id="GO:0016887">
    <property type="term" value="F:ATP hydrolysis activity"/>
    <property type="evidence" value="ECO:0007669"/>
    <property type="project" value="InterPro"/>
</dbReference>
<evidence type="ECO:0000256" key="5">
    <source>
        <dbReference type="ARBA" id="ARBA00022597"/>
    </source>
</evidence>
<organism evidence="12">
    <name type="scientific">Christensenella massiliensis</name>
    <dbReference type="NCBI Taxonomy" id="1805714"/>
    <lineage>
        <taxon>Bacteria</taxon>
        <taxon>Bacillati</taxon>
        <taxon>Bacillota</taxon>
        <taxon>Clostridia</taxon>
        <taxon>Christensenellales</taxon>
        <taxon>Christensenellaceae</taxon>
        <taxon>Christensenella</taxon>
    </lineage>
</organism>
<keyword evidence="6" id="KW-0677">Repeat</keyword>
<evidence type="ECO:0000256" key="3">
    <source>
        <dbReference type="ARBA" id="ARBA00022448"/>
    </source>
</evidence>
<dbReference type="InterPro" id="IPR027417">
    <property type="entry name" value="P-loop_NTPase"/>
</dbReference>
<evidence type="ECO:0000259" key="11">
    <source>
        <dbReference type="PROSITE" id="PS50893"/>
    </source>
</evidence>
<evidence type="ECO:0000256" key="1">
    <source>
        <dbReference type="ARBA" id="ARBA00004202"/>
    </source>
</evidence>
<evidence type="ECO:0000313" key="12">
    <source>
        <dbReference type="EMBL" id="XCC63520.1"/>
    </source>
</evidence>
<dbReference type="AlphaFoldDB" id="A0AAU8ACK6"/>
<dbReference type="PANTHER" id="PTHR43790">
    <property type="entry name" value="CARBOHYDRATE TRANSPORT ATP-BINDING PROTEIN MG119-RELATED"/>
    <property type="match status" value="1"/>
</dbReference>
<dbReference type="InterPro" id="IPR003593">
    <property type="entry name" value="AAA+_ATPase"/>
</dbReference>
<dbReference type="PROSITE" id="PS50893">
    <property type="entry name" value="ABC_TRANSPORTER_2"/>
    <property type="match status" value="2"/>
</dbReference>
<comment type="subcellular location">
    <subcellularLocation>
        <location evidence="2">Cell inner membrane</location>
    </subcellularLocation>
    <subcellularLocation>
        <location evidence="1">Cell membrane</location>
        <topology evidence="1">Peripheral membrane protein</topology>
    </subcellularLocation>
</comment>
<dbReference type="SUPFAM" id="SSF52540">
    <property type="entry name" value="P-loop containing nucleoside triphosphate hydrolases"/>
    <property type="match status" value="2"/>
</dbReference>
<protein>
    <submittedName>
        <fullName evidence="12">Sugar ABC transporter ATP-binding protein</fullName>
    </submittedName>
</protein>
<evidence type="ECO:0000256" key="4">
    <source>
        <dbReference type="ARBA" id="ARBA00022475"/>
    </source>
</evidence>
<dbReference type="SMART" id="SM00382">
    <property type="entry name" value="AAA"/>
    <property type="match status" value="2"/>
</dbReference>
<evidence type="ECO:0000256" key="9">
    <source>
        <dbReference type="ARBA" id="ARBA00022967"/>
    </source>
</evidence>
<evidence type="ECO:0000256" key="2">
    <source>
        <dbReference type="ARBA" id="ARBA00004533"/>
    </source>
</evidence>
<reference evidence="12" key="1">
    <citation type="submission" date="2023-02" db="EMBL/GenBank/DDBJ databases">
        <title>Gut commensal Christensenella minuta modulates host metabolism via a new class of secondary bile acids.</title>
        <authorList>
            <person name="Liu C."/>
        </authorList>
    </citation>
    <scope>NUCLEOTIDE SEQUENCE</scope>
    <source>
        <strain evidence="12">CA70</strain>
    </source>
</reference>
<keyword evidence="3" id="KW-0813">Transport</keyword>
<evidence type="ECO:0000256" key="6">
    <source>
        <dbReference type="ARBA" id="ARBA00022737"/>
    </source>
</evidence>
<keyword evidence="7" id="KW-0547">Nucleotide-binding</keyword>
<feature type="domain" description="ABC transporter" evidence="11">
    <location>
        <begin position="7"/>
        <end position="242"/>
    </location>
</feature>
<gene>
    <name evidence="12" type="ORF">PUP29_01805</name>
</gene>
<evidence type="ECO:0000256" key="10">
    <source>
        <dbReference type="ARBA" id="ARBA00023136"/>
    </source>
</evidence>